<feature type="region of interest" description="Disordered" evidence="1">
    <location>
        <begin position="137"/>
        <end position="182"/>
    </location>
</feature>
<comment type="caution">
    <text evidence="3">The sequence shown here is derived from an EMBL/GenBank/DDBJ whole genome shotgun (WGS) entry which is preliminary data.</text>
</comment>
<feature type="compositionally biased region" description="Basic residues" evidence="1">
    <location>
        <begin position="152"/>
        <end position="169"/>
    </location>
</feature>
<dbReference type="STRING" id="53326.A0A016TIZ4"/>
<sequence length="308" mass="33859">MRNLILLLAALHSVQSQTTQPQCQCIPPPGGAQPCLPYDSRFQAATLEEAMTSFPDLSLDQQEPGQVTTLESQVTCQTQECLDCQKDLRQKLEQVGLMPAAIDGAIQAQAANYSTCKKYRFARKDQGVYDKRSVDHVYEDDDSSSSEEDERKKRKRERKEKKRDRHRDKRQMPPSTIDPTSGQTIIGERFILSCTSKGVTTDATGTVSLCSSCWMWRRLPTNYSPQYINELICDTTDKNCLSGYATCGVGHRTIEVIRNDTGVLTTVALSAGSYCECRVAANSVIQSLVSGAGLGAPLPAVNFTAGSN</sequence>
<evidence type="ECO:0000313" key="3">
    <source>
        <dbReference type="EMBL" id="EYC02660.1"/>
    </source>
</evidence>
<evidence type="ECO:0000256" key="1">
    <source>
        <dbReference type="SAM" id="MobiDB-lite"/>
    </source>
</evidence>
<dbReference type="SUPFAM" id="SSF57501">
    <property type="entry name" value="Cystine-knot cytokines"/>
    <property type="match status" value="1"/>
</dbReference>
<accession>A0A016TIZ4</accession>
<dbReference type="InterPro" id="IPR029034">
    <property type="entry name" value="Cystine-knot_cytokine"/>
</dbReference>
<feature type="compositionally biased region" description="Acidic residues" evidence="1">
    <location>
        <begin position="138"/>
        <end position="148"/>
    </location>
</feature>
<feature type="chain" id="PRO_5001487388" evidence="2">
    <location>
        <begin position="17"/>
        <end position="308"/>
    </location>
</feature>
<proteinExistence type="predicted"/>
<reference evidence="4" key="1">
    <citation type="journal article" date="2015" name="Nat. Genet.">
        <title>The genome and transcriptome of the zoonotic hookworm Ancylostoma ceylanicum identify infection-specific gene families.</title>
        <authorList>
            <person name="Schwarz E.M."/>
            <person name="Hu Y."/>
            <person name="Antoshechkin I."/>
            <person name="Miller M.M."/>
            <person name="Sternberg P.W."/>
            <person name="Aroian R.V."/>
        </authorList>
    </citation>
    <scope>NUCLEOTIDE SEQUENCE</scope>
    <source>
        <strain evidence="4">HY135</strain>
    </source>
</reference>
<protein>
    <submittedName>
        <fullName evidence="3">Uncharacterized protein</fullName>
    </submittedName>
</protein>
<keyword evidence="4" id="KW-1185">Reference proteome</keyword>
<dbReference type="EMBL" id="JARK01001434">
    <property type="protein sequence ID" value="EYC02660.1"/>
    <property type="molecule type" value="Genomic_DNA"/>
</dbReference>
<organism evidence="3 4">
    <name type="scientific">Ancylostoma ceylanicum</name>
    <dbReference type="NCBI Taxonomy" id="53326"/>
    <lineage>
        <taxon>Eukaryota</taxon>
        <taxon>Metazoa</taxon>
        <taxon>Ecdysozoa</taxon>
        <taxon>Nematoda</taxon>
        <taxon>Chromadorea</taxon>
        <taxon>Rhabditida</taxon>
        <taxon>Rhabditina</taxon>
        <taxon>Rhabditomorpha</taxon>
        <taxon>Strongyloidea</taxon>
        <taxon>Ancylostomatidae</taxon>
        <taxon>Ancylostomatinae</taxon>
        <taxon>Ancylostoma</taxon>
    </lineage>
</organism>
<dbReference type="PANTHER" id="PTHR33995:SF4">
    <property type="entry name" value="PROTEIN CBG09882"/>
    <property type="match status" value="1"/>
</dbReference>
<feature type="compositionally biased region" description="Polar residues" evidence="1">
    <location>
        <begin position="173"/>
        <end position="182"/>
    </location>
</feature>
<dbReference type="OrthoDB" id="5867008at2759"/>
<keyword evidence="2" id="KW-0732">Signal</keyword>
<dbReference type="Proteomes" id="UP000024635">
    <property type="component" value="Unassembled WGS sequence"/>
</dbReference>
<feature type="signal peptide" evidence="2">
    <location>
        <begin position="1"/>
        <end position="16"/>
    </location>
</feature>
<evidence type="ECO:0000313" key="4">
    <source>
        <dbReference type="Proteomes" id="UP000024635"/>
    </source>
</evidence>
<gene>
    <name evidence="3" type="primary">Acey_s0098.g3060</name>
    <name evidence="3" type="ORF">Y032_0098g3060</name>
</gene>
<dbReference type="AlphaFoldDB" id="A0A016TIZ4"/>
<name>A0A016TIZ4_9BILA</name>
<evidence type="ECO:0000256" key="2">
    <source>
        <dbReference type="SAM" id="SignalP"/>
    </source>
</evidence>
<dbReference type="PANTHER" id="PTHR33995">
    <property type="entry name" value="PROTEIN CBG18546"/>
    <property type="match status" value="1"/>
</dbReference>